<evidence type="ECO:0000313" key="2">
    <source>
        <dbReference type="Proteomes" id="UP000237347"/>
    </source>
</evidence>
<accession>A0AAW0LL88</accession>
<dbReference type="GO" id="GO:0006355">
    <property type="term" value="P:regulation of DNA-templated transcription"/>
    <property type="evidence" value="ECO:0007669"/>
    <property type="project" value="InterPro"/>
</dbReference>
<dbReference type="PANTHER" id="PTHR44083">
    <property type="entry name" value="TOPLESS-RELATED PROTEIN 1-RELATED"/>
    <property type="match status" value="1"/>
</dbReference>
<comment type="caution">
    <text evidence="1">The sequence shown here is derived from an EMBL/GenBank/DDBJ whole genome shotgun (WGS) entry which is preliminary data.</text>
</comment>
<keyword evidence="2" id="KW-1185">Reference proteome</keyword>
<name>A0AAW0LL88_QUESU</name>
<reference evidence="1 2" key="1">
    <citation type="journal article" date="2018" name="Sci. Data">
        <title>The draft genome sequence of cork oak.</title>
        <authorList>
            <person name="Ramos A.M."/>
            <person name="Usie A."/>
            <person name="Barbosa P."/>
            <person name="Barros P.M."/>
            <person name="Capote T."/>
            <person name="Chaves I."/>
            <person name="Simoes F."/>
            <person name="Abreu I."/>
            <person name="Carrasquinho I."/>
            <person name="Faro C."/>
            <person name="Guimaraes J.B."/>
            <person name="Mendonca D."/>
            <person name="Nobrega F."/>
            <person name="Rodrigues L."/>
            <person name="Saibo N.J.M."/>
            <person name="Varela M.C."/>
            <person name="Egas C."/>
            <person name="Matos J."/>
            <person name="Miguel C.M."/>
            <person name="Oliveira M.M."/>
            <person name="Ricardo C.P."/>
            <person name="Goncalves S."/>
        </authorList>
    </citation>
    <scope>NUCLEOTIDE SEQUENCE [LARGE SCALE GENOMIC DNA]</scope>
    <source>
        <strain evidence="2">cv. HL8</strain>
    </source>
</reference>
<evidence type="ECO:0000313" key="1">
    <source>
        <dbReference type="EMBL" id="KAK7851166.1"/>
    </source>
</evidence>
<dbReference type="Proteomes" id="UP000237347">
    <property type="component" value="Unassembled WGS sequence"/>
</dbReference>
<organism evidence="1 2">
    <name type="scientific">Quercus suber</name>
    <name type="common">Cork oak</name>
    <dbReference type="NCBI Taxonomy" id="58331"/>
    <lineage>
        <taxon>Eukaryota</taxon>
        <taxon>Viridiplantae</taxon>
        <taxon>Streptophyta</taxon>
        <taxon>Embryophyta</taxon>
        <taxon>Tracheophyta</taxon>
        <taxon>Spermatophyta</taxon>
        <taxon>Magnoliopsida</taxon>
        <taxon>eudicotyledons</taxon>
        <taxon>Gunneridae</taxon>
        <taxon>Pentapetalae</taxon>
        <taxon>rosids</taxon>
        <taxon>fabids</taxon>
        <taxon>Fagales</taxon>
        <taxon>Fagaceae</taxon>
        <taxon>Quercus</taxon>
    </lineage>
</organism>
<dbReference type="InterPro" id="IPR027728">
    <property type="entry name" value="Topless_fam"/>
</dbReference>
<dbReference type="PANTHER" id="PTHR44083:SF35">
    <property type="entry name" value="TOPLESS-RELATED PROTEIN 4-LIKE ISOFORM X1"/>
    <property type="match status" value="1"/>
</dbReference>
<dbReference type="EMBL" id="PKMF04000090">
    <property type="protein sequence ID" value="KAK7851166.1"/>
    <property type="molecule type" value="Genomic_DNA"/>
</dbReference>
<protein>
    <submittedName>
        <fullName evidence="1">Topless-related protein 4</fullName>
    </submittedName>
</protein>
<dbReference type="AlphaFoldDB" id="A0AAW0LL88"/>
<proteinExistence type="predicted"/>
<sequence>MGLVKHSERRNDRKLQSLYLLPLGQKWMWIPPPLCWKAVEVPGSTRAEQLEAQGAGRLVSPREAVQSARTLGWQPGMNICDITIWEVGRRERLVSQNFNVWDIRACSMALECGMLLLVISCILLKGIKHQLTPCALIIRKTFMLFICVTSKGQPYLVELDIKLVYHGFWKRSVVVVPFDTMKNRFLATGYAFKLKFWDMDNGYLLTITAAEGR</sequence>
<gene>
    <name evidence="1" type="primary">TPR4_3</name>
    <name evidence="1" type="ORF">CFP56_042726</name>
</gene>